<dbReference type="Proteomes" id="UP000510821">
    <property type="component" value="Chromosome"/>
</dbReference>
<evidence type="ECO:0000313" key="2">
    <source>
        <dbReference type="EMBL" id="QLJ52954.1"/>
    </source>
</evidence>
<feature type="transmembrane region" description="Helical" evidence="1">
    <location>
        <begin position="52"/>
        <end position="74"/>
    </location>
</feature>
<dbReference type="AlphaFoldDB" id="A0A7D5XI95"/>
<feature type="transmembrane region" description="Helical" evidence="1">
    <location>
        <begin position="227"/>
        <end position="247"/>
    </location>
</feature>
<evidence type="ECO:0000313" key="3">
    <source>
        <dbReference type="Proteomes" id="UP000510821"/>
    </source>
</evidence>
<feature type="transmembrane region" description="Helical" evidence="1">
    <location>
        <begin position="267"/>
        <end position="287"/>
    </location>
</feature>
<dbReference type="KEGG" id="flt:Sv326_0779"/>
<keyword evidence="1" id="KW-0812">Transmembrane</keyword>
<feature type="transmembrane region" description="Helical" evidence="1">
    <location>
        <begin position="80"/>
        <end position="105"/>
    </location>
</feature>
<evidence type="ECO:0000256" key="1">
    <source>
        <dbReference type="SAM" id="Phobius"/>
    </source>
</evidence>
<dbReference type="PANTHER" id="PTHR35402:SF1">
    <property type="entry name" value="TYPE II SECRETION SYSTEM PROTEIN GSPF DOMAIN-CONTAINING PROTEIN"/>
    <property type="match status" value="1"/>
</dbReference>
<dbReference type="InterPro" id="IPR056569">
    <property type="entry name" value="ArlJ-like"/>
</dbReference>
<reference evidence="3" key="1">
    <citation type="submission" date="2020-07" db="EMBL/GenBank/DDBJ databases">
        <title>Metabolic diversity and evolutionary history of the archaeal phylum ###Micrarchaeota### uncovered from a freshwater lake metagenome.</title>
        <authorList>
            <person name="Kadnikov V.V."/>
            <person name="Savvichev A.S."/>
            <person name="Mardanov A.V."/>
            <person name="Beletsky A.V."/>
            <person name="Chupakov A.V."/>
            <person name="Kokryatskaya N.M."/>
            <person name="Pimenov N.V."/>
            <person name="Ravin N.V."/>
        </authorList>
    </citation>
    <scope>NUCLEOTIDE SEQUENCE [LARGE SCALE GENOMIC DNA]</scope>
</reference>
<dbReference type="EMBL" id="CP058998">
    <property type="protein sequence ID" value="QLJ52954.1"/>
    <property type="molecule type" value="Genomic_DNA"/>
</dbReference>
<keyword evidence="1" id="KW-1133">Transmembrane helix</keyword>
<evidence type="ECO:0008006" key="4">
    <source>
        <dbReference type="Google" id="ProtNLM"/>
    </source>
</evidence>
<organism evidence="2 3">
    <name type="scientific">Fermentimicrarchaeum limneticum</name>
    <dbReference type="NCBI Taxonomy" id="2795018"/>
    <lineage>
        <taxon>Archaea</taxon>
        <taxon>Candidatus Micrarchaeota</taxon>
        <taxon>Candidatus Fermentimicrarchaeales</taxon>
        <taxon>Candidatus Fermentimicrarchaeaceae</taxon>
        <taxon>Candidatus Fermentimicrarchaeum</taxon>
    </lineage>
</organism>
<protein>
    <recommendedName>
        <fullName evidence="4">Type II secretion system protein GspF domain-containing protein</fullName>
    </recommendedName>
</protein>
<name>A0A7D5XI95_FERL1</name>
<feature type="transmembrane region" description="Helical" evidence="1">
    <location>
        <begin position="299"/>
        <end position="318"/>
    </location>
</feature>
<accession>A0A7D5XI95</accession>
<proteinExistence type="predicted"/>
<dbReference type="PANTHER" id="PTHR35402">
    <property type="entry name" value="INTEGRAL MEMBRANE PROTEIN-RELATED"/>
    <property type="match status" value="1"/>
</dbReference>
<keyword evidence="1" id="KW-0472">Membrane</keyword>
<sequence>MADGIIQDLKLFFKNAVRRTGFRTEGGILARIEVSLVPSVNVIRSEFTASEWTVLVALSAVIGFIVLLLPMYATTNSPELTLIISLLGGIFVAYAVLTIPTLLAFMKVEGMEKAMPLFLSNLTAVYSERKNMRDALLSVMSIDYGKLSPELREGVSNFEVSGNPKTSFRRLRETINSRKINRAFDLITKSIESGVYVSESLSMLTNNITSDFDAETERSSRIGLPTWMILLSSSLFYPLFAGMGYNITLILEGLMGATIYSGLEKQLLLFSLIVYMLLANALDAMFIGQVRYGSVKRGLMMVFPVMLLIASIVFVLSMKLSSIFVG</sequence>
<gene>
    <name evidence="2" type="ORF">Sv326_0779</name>
</gene>